<evidence type="ECO:0000256" key="1">
    <source>
        <dbReference type="SAM" id="MobiDB-lite"/>
    </source>
</evidence>
<reference evidence="2 3" key="1">
    <citation type="journal article" date="2020" name="IScience">
        <title>Genome Sequencing of the Endangered Kingdonia uniflora (Circaeasteraceae, Ranunculales) Reveals Potential Mechanisms of Evolutionary Specialization.</title>
        <authorList>
            <person name="Sun Y."/>
            <person name="Deng T."/>
            <person name="Zhang A."/>
            <person name="Moore M.J."/>
            <person name="Landis J.B."/>
            <person name="Lin N."/>
            <person name="Zhang H."/>
            <person name="Zhang X."/>
            <person name="Huang J."/>
            <person name="Zhang X."/>
            <person name="Sun H."/>
            <person name="Wang H."/>
        </authorList>
    </citation>
    <scope>NUCLEOTIDE SEQUENCE [LARGE SCALE GENOMIC DNA]</scope>
    <source>
        <strain evidence="2">TB1705</strain>
        <tissue evidence="2">Leaf</tissue>
    </source>
</reference>
<keyword evidence="3" id="KW-1185">Reference proteome</keyword>
<evidence type="ECO:0000313" key="2">
    <source>
        <dbReference type="EMBL" id="KAF6156061.1"/>
    </source>
</evidence>
<dbReference type="Proteomes" id="UP000541444">
    <property type="component" value="Unassembled WGS sequence"/>
</dbReference>
<accession>A0A7J7MMH1</accession>
<comment type="caution">
    <text evidence="2">The sequence shown here is derived from an EMBL/GenBank/DDBJ whole genome shotgun (WGS) entry which is preliminary data.</text>
</comment>
<dbReference type="EMBL" id="JACGCM010001386">
    <property type="protein sequence ID" value="KAF6156061.1"/>
    <property type="molecule type" value="Genomic_DNA"/>
</dbReference>
<dbReference type="AlphaFoldDB" id="A0A7J7MMH1"/>
<proteinExistence type="predicted"/>
<organism evidence="2 3">
    <name type="scientific">Kingdonia uniflora</name>
    <dbReference type="NCBI Taxonomy" id="39325"/>
    <lineage>
        <taxon>Eukaryota</taxon>
        <taxon>Viridiplantae</taxon>
        <taxon>Streptophyta</taxon>
        <taxon>Embryophyta</taxon>
        <taxon>Tracheophyta</taxon>
        <taxon>Spermatophyta</taxon>
        <taxon>Magnoliopsida</taxon>
        <taxon>Ranunculales</taxon>
        <taxon>Circaeasteraceae</taxon>
        <taxon>Kingdonia</taxon>
    </lineage>
</organism>
<feature type="region of interest" description="Disordered" evidence="1">
    <location>
        <begin position="1"/>
        <end position="83"/>
    </location>
</feature>
<feature type="compositionally biased region" description="Polar residues" evidence="1">
    <location>
        <begin position="65"/>
        <end position="83"/>
    </location>
</feature>
<protein>
    <submittedName>
        <fullName evidence="2">Uncharacterized protein</fullName>
    </submittedName>
</protein>
<gene>
    <name evidence="2" type="ORF">GIB67_010985</name>
</gene>
<evidence type="ECO:0000313" key="3">
    <source>
        <dbReference type="Proteomes" id="UP000541444"/>
    </source>
</evidence>
<sequence length="151" mass="16172">MASFAISEEGDGTQNLNNHEEQPLSDNDATLRNSKRKKTKGEPKGRLKGGQNKHGEISPDETLALGTTNTYQTSRNDQNNQQGEISIHENLVLGGTSNTHQPTKVLGNATGFISSKLGESQSSQVLANATGSIRLMLSKSQSSQAPIAYSF</sequence>
<name>A0A7J7MMH1_9MAGN</name>